<feature type="transmembrane region" description="Helical" evidence="2">
    <location>
        <begin position="375"/>
        <end position="394"/>
    </location>
</feature>
<gene>
    <name evidence="4" type="ORF">FIC87_11350</name>
</gene>
<sequence length="1061" mass="109874">MAVIGTATLNVVPKFPGLSAAVKSELGKVDAKTPGAKAGSDYGHAMGGGLARSGAVIGAFSAVTAKAMDLVASHVGAAASRFDTLNNYPKVMQQLGYSAKDSEASIATMSDRLSTLPTTLDAMTTTVSGLVAITHDLPKATEAGLALNDMLIASGSSQQLVNAAMEQFRQMLSKGKPEMEDWRSLVTAAPGQMDQLAKSMLGPTASANELYAALGGGKNDPILSMDELLDAIVRLDAEGGEGFASFREQAQSAAGGVQTAMANAGNAITKGLAGTLEAVGRERISGAFDEAKGGINDLFAAVNGGVSKAMPQVDRLAGHVRKIGPEAVTVAAGFAVFNAAGGMLANVASNAKAATRETTMLGQVSRMLGPSVSPASVAIGGLSAVLAVAAYGYMDAKKKSDNFEKSTRGLSDAVKKAANLDQYAGKIAGVGESAGITAMRLDELRESAARHVDKINETNEKAETQIAQLNTAQGVIEAYTGQTDLSTDAQGRLEWALKLVNDQFGLTLTAADVAAGAYENAEGATVDLKDSINDLIEAKKQEIKITAMSADLDEATAMQREAADSYAVARRLYDEKLEYYKDYYRREQGMRGEAADAAAAATADEISGLSAKRAHYEEYSKAVEDMYAGIGDAAQAASESADEFDRWGNSLGPVFESVLKDGGTSIAALKDDMRSLGVDTEQLEQKTEDELLKLAGAYDGTASSVVGALKEIGVGMDEDAEQAAAAADAVKSALDGMGEGVRAAADGIGFDLRTLASELSNAGVSSEQLSSVAQEDFAEMLAACGGDIAALTGMIGIYNSTPVVDKEGNVNVEAASLMDAQGNVYTWNGTEFADKDGTAVVDDTSLTDSQGNLYLWNGSSLVDQYGNAFVQDGVPAAQQHLDRWNASDLDDQTGSGLVSGNMEYANGQKAEWNRNGLASWVGEGIINITKTITEFFSGGSRNAAGGIRLNAAGGYRFHGAGAIATKAMPLDIVGEDGAEAIVPLTNKRYSAPFAKTLAEQMGAAGGGLTKADVYDAMVAALSSAGIANPAVYVDGREITNALAPRMGARLGRIEQRRSNGL</sequence>
<organism evidence="4 5">
    <name type="scientific">Eggerthella lenta</name>
    <name type="common">Eubacterium lentum</name>
    <dbReference type="NCBI Taxonomy" id="84112"/>
    <lineage>
        <taxon>Bacteria</taxon>
        <taxon>Bacillati</taxon>
        <taxon>Actinomycetota</taxon>
        <taxon>Coriobacteriia</taxon>
        <taxon>Eggerthellales</taxon>
        <taxon>Eggerthellaceae</taxon>
        <taxon>Eggerthella</taxon>
    </lineage>
</organism>
<dbReference type="Pfam" id="PF20155">
    <property type="entry name" value="TMP_3"/>
    <property type="match status" value="1"/>
</dbReference>
<evidence type="ECO:0000313" key="5">
    <source>
        <dbReference type="Proteomes" id="UP000312594"/>
    </source>
</evidence>
<dbReference type="Proteomes" id="UP000312594">
    <property type="component" value="Unassembled WGS sequence"/>
</dbReference>
<accession>A0A5C5BT52</accession>
<dbReference type="NCBIfam" id="TIGR02675">
    <property type="entry name" value="tape_meas_nterm"/>
    <property type="match status" value="1"/>
</dbReference>
<dbReference type="EMBL" id="VEVP01000029">
    <property type="protein sequence ID" value="TNU89387.1"/>
    <property type="molecule type" value="Genomic_DNA"/>
</dbReference>
<dbReference type="RefSeq" id="WP_139912866.1">
    <property type="nucleotide sequence ID" value="NZ_VEVP01000029.1"/>
</dbReference>
<proteinExistence type="predicted"/>
<evidence type="ECO:0000256" key="2">
    <source>
        <dbReference type="SAM" id="Phobius"/>
    </source>
</evidence>
<keyword evidence="1" id="KW-0175">Coiled coil</keyword>
<feature type="coiled-coil region" evidence="1">
    <location>
        <begin position="441"/>
        <end position="472"/>
    </location>
</feature>
<feature type="domain" description="Tape measure protein N-terminal" evidence="3">
    <location>
        <begin position="77"/>
        <end position="272"/>
    </location>
</feature>
<keyword evidence="2" id="KW-1133">Transmembrane helix</keyword>
<keyword evidence="2" id="KW-0472">Membrane</keyword>
<keyword evidence="2" id="KW-0812">Transmembrane</keyword>
<comment type="caution">
    <text evidence="4">The sequence shown here is derived from an EMBL/GenBank/DDBJ whole genome shotgun (WGS) entry which is preliminary data.</text>
</comment>
<protein>
    <submittedName>
        <fullName evidence="4">Tape measure protein</fullName>
    </submittedName>
</protein>
<evidence type="ECO:0000313" key="4">
    <source>
        <dbReference type="EMBL" id="TNU89387.1"/>
    </source>
</evidence>
<reference evidence="4 5" key="1">
    <citation type="journal article" date="2005" name="Appl. Environ. Microbiol.">
        <title>Intestinal bacterial communities that produce active estrogen-like compounds enterodiol and enterolactone in humans.</title>
        <authorList>
            <person name="Clavel T."/>
            <person name="Henderson G."/>
            <person name="Alpert C.A."/>
            <person name="Philippe C."/>
            <person name="Rigottier-Gois L."/>
            <person name="Dore J."/>
            <person name="Blaut M."/>
        </authorList>
    </citation>
    <scope>NUCLEOTIDE SEQUENCE [LARGE SCALE GENOMIC DNA]</scope>
    <source>
        <strain evidence="4 5">SECO-MT75m2</strain>
    </source>
</reference>
<evidence type="ECO:0000259" key="3">
    <source>
        <dbReference type="Pfam" id="PF20155"/>
    </source>
</evidence>
<evidence type="ECO:0000256" key="1">
    <source>
        <dbReference type="SAM" id="Coils"/>
    </source>
</evidence>
<name>A0A5C5BT52_EGGLN</name>
<dbReference type="InterPro" id="IPR013491">
    <property type="entry name" value="Tape_meas_N"/>
</dbReference>
<dbReference type="AlphaFoldDB" id="A0A5C5BT52"/>